<protein>
    <submittedName>
        <fullName evidence="2">Uncharacterized protein</fullName>
    </submittedName>
</protein>
<name>A0A4S2L0U8_9HYME</name>
<evidence type="ECO:0000313" key="2">
    <source>
        <dbReference type="EMBL" id="TGZ56235.1"/>
    </source>
</evidence>
<dbReference type="AlphaFoldDB" id="A0A4S2L0U8"/>
<dbReference type="EMBL" id="QBLH01000372">
    <property type="protein sequence ID" value="TGZ56235.1"/>
    <property type="molecule type" value="Genomic_DNA"/>
</dbReference>
<proteinExistence type="predicted"/>
<accession>A0A4S2L0U8</accession>
<feature type="region of interest" description="Disordered" evidence="1">
    <location>
        <begin position="34"/>
        <end position="53"/>
    </location>
</feature>
<gene>
    <name evidence="2" type="ORF">DBV15_01652</name>
</gene>
<feature type="compositionally biased region" description="Basic and acidic residues" evidence="1">
    <location>
        <begin position="34"/>
        <end position="50"/>
    </location>
</feature>
<dbReference type="Proteomes" id="UP000310200">
    <property type="component" value="Unassembled WGS sequence"/>
</dbReference>
<evidence type="ECO:0000313" key="3">
    <source>
        <dbReference type="Proteomes" id="UP000310200"/>
    </source>
</evidence>
<feature type="region of interest" description="Disordered" evidence="1">
    <location>
        <begin position="72"/>
        <end position="106"/>
    </location>
</feature>
<feature type="compositionally biased region" description="Basic and acidic residues" evidence="1">
    <location>
        <begin position="75"/>
        <end position="89"/>
    </location>
</feature>
<keyword evidence="3" id="KW-1185">Reference proteome</keyword>
<evidence type="ECO:0000256" key="1">
    <source>
        <dbReference type="SAM" id="MobiDB-lite"/>
    </source>
</evidence>
<comment type="caution">
    <text evidence="2">The sequence shown here is derived from an EMBL/GenBank/DDBJ whole genome shotgun (WGS) entry which is preliminary data.</text>
</comment>
<organism evidence="2 3">
    <name type="scientific">Temnothorax longispinosus</name>
    <dbReference type="NCBI Taxonomy" id="300112"/>
    <lineage>
        <taxon>Eukaryota</taxon>
        <taxon>Metazoa</taxon>
        <taxon>Ecdysozoa</taxon>
        <taxon>Arthropoda</taxon>
        <taxon>Hexapoda</taxon>
        <taxon>Insecta</taxon>
        <taxon>Pterygota</taxon>
        <taxon>Neoptera</taxon>
        <taxon>Endopterygota</taxon>
        <taxon>Hymenoptera</taxon>
        <taxon>Apocrita</taxon>
        <taxon>Aculeata</taxon>
        <taxon>Formicoidea</taxon>
        <taxon>Formicidae</taxon>
        <taxon>Myrmicinae</taxon>
        <taxon>Temnothorax</taxon>
    </lineage>
</organism>
<reference evidence="2 3" key="1">
    <citation type="journal article" date="2019" name="Philos. Trans. R. Soc. Lond., B, Biol. Sci.">
        <title>Ant behaviour and brain gene expression of defending hosts depend on the ecological success of the intruding social parasite.</title>
        <authorList>
            <person name="Kaur R."/>
            <person name="Stoldt M."/>
            <person name="Jongepier E."/>
            <person name="Feldmeyer B."/>
            <person name="Menzel F."/>
            <person name="Bornberg-Bauer E."/>
            <person name="Foitzik S."/>
        </authorList>
    </citation>
    <scope>NUCLEOTIDE SEQUENCE [LARGE SCALE GENOMIC DNA]</scope>
    <source>
        <tissue evidence="2">Whole body</tissue>
    </source>
</reference>
<sequence length="162" mass="18837">MLTYLRLKGTGLYTGSKKAREREFLCPLKQCEKRGRSEELRERERRRESELNGATRGRVSILECTCRRNWTRTASESRKEREREERDALHAASGKGQQPRCGRSDSTSFLLKARASRPTRSFVSFIKARDRSDSCRARNAPKLAEIEQTAWIVSPTRDWDKE</sequence>